<feature type="compositionally biased region" description="Basic and acidic residues" evidence="8">
    <location>
        <begin position="9"/>
        <end position="18"/>
    </location>
</feature>
<dbReference type="STRING" id="691883.A0A058Z2T7"/>
<dbReference type="GeneID" id="20530294"/>
<accession>A0A058Z2T7</accession>
<name>A0A058Z2T7_FONAL</name>
<dbReference type="eggNOG" id="KOG0061">
    <property type="taxonomic scope" value="Eukaryota"/>
</dbReference>
<comment type="subcellular location">
    <subcellularLocation>
        <location evidence="1">Membrane</location>
        <topology evidence="1">Multi-pass membrane protein</topology>
    </subcellularLocation>
</comment>
<dbReference type="InterPro" id="IPR003593">
    <property type="entry name" value="AAA+_ATPase"/>
</dbReference>
<feature type="domain" description="ABC transporter" evidence="10">
    <location>
        <begin position="323"/>
        <end position="562"/>
    </location>
</feature>
<proteinExistence type="predicted"/>
<feature type="transmembrane region" description="Helical" evidence="9">
    <location>
        <begin position="729"/>
        <end position="747"/>
    </location>
</feature>
<dbReference type="Pfam" id="PF01061">
    <property type="entry name" value="ABC2_membrane"/>
    <property type="match status" value="1"/>
</dbReference>
<evidence type="ECO:0000256" key="4">
    <source>
        <dbReference type="ARBA" id="ARBA00022741"/>
    </source>
</evidence>
<feature type="compositionally biased region" description="Low complexity" evidence="8">
    <location>
        <begin position="40"/>
        <end position="52"/>
    </location>
</feature>
<dbReference type="GO" id="GO:0005524">
    <property type="term" value="F:ATP binding"/>
    <property type="evidence" value="ECO:0007669"/>
    <property type="project" value="UniProtKB-KW"/>
</dbReference>
<evidence type="ECO:0000256" key="5">
    <source>
        <dbReference type="ARBA" id="ARBA00022840"/>
    </source>
</evidence>
<sequence length="916" mass="98835">MTGEPSPTDSEKSLESSREYLSPTDFERTPAKPGSLTPGDARASRAPASSDQAPPPPPPPPAQQPQHVAPVESAAPPSRQPRPPVALSRRASAAGPVDLEKELGFELGDLPAAGSGGAATTDDDPAERRRAGGSRAHSLRAAGSPRLGALTGARPPVHLTVDTSPAALHSTSGGGSAMGLPLYRSPVLAAVADGWDTEGSRRSPVPGGPAGGPAGSGGGARARMFAPAVSALARAVAGAFGSPDAIHFQVGRADLEQVEPVSLGTPMTPISAGSAGPSAIPARMDIASSLPVTPMSTKSLEKASGEAIQAVRLSWNDIVHRVVVNKSIFRRRSGEEKVILDRVSGMALPGRVLAIMGPSGGGKTSLLDAVSGRLPGIKGQVLVNGAPLPKNFRRVSSYVMQDDLMFTTLSPREQLTFAARVRLAPSLTSADIAEHVEILLDQLSLTRVADTLVGRQGARRGLSGGERKRTAIAYEMITNPSLLFLDEPTSGLDSFTAFSLLEVLKNLAREGRTIVTTIHQPSSDIFAMFDDLVLLSRGRVAYFGEAALAVDYFSKIGYECPTYTNPSDFFMKVLHSHSAEDVTRVQHITATFEEQSAPQLRQEITQQTHRPGLTLTAPQRATTWVELVALTGRSNKTFIRNPVTFWARMAQTALTALMVGALFWRIELTQSGALGRSGALFFLITSLVMSSAMSFVLTFPVERSILLREQMSEMYSTTTYYWSKFLSELPWSFLFPIIFTLIAYFMLDLALDAGKFFIFLFVLWILTSLSVGIGVVLGSAFSNPEAAVTVAPIVIVPLMVFGGFYISAEDMPSWLSWVQYISPHKWSFQAILINEFRGVELHCTEKEYIVTPDGAKICAVTTGEQVIERFDMEPTERYMWKSIWMLTILFVSLRICGWLFLVYQTRRATGAGRWRL</sequence>
<dbReference type="InterPro" id="IPR013525">
    <property type="entry name" value="ABC2_TM"/>
</dbReference>
<dbReference type="InterPro" id="IPR003439">
    <property type="entry name" value="ABC_transporter-like_ATP-bd"/>
</dbReference>
<dbReference type="PROSITE" id="PS50893">
    <property type="entry name" value="ABC_TRANSPORTER_2"/>
    <property type="match status" value="1"/>
</dbReference>
<keyword evidence="6 9" id="KW-1133">Transmembrane helix</keyword>
<evidence type="ECO:0000256" key="2">
    <source>
        <dbReference type="ARBA" id="ARBA00022448"/>
    </source>
</evidence>
<gene>
    <name evidence="11" type="ORF">H696_05569</name>
</gene>
<evidence type="ECO:0000256" key="9">
    <source>
        <dbReference type="SAM" id="Phobius"/>
    </source>
</evidence>
<dbReference type="Gene3D" id="3.40.50.300">
    <property type="entry name" value="P-loop containing nucleotide triphosphate hydrolases"/>
    <property type="match status" value="1"/>
</dbReference>
<dbReference type="InterPro" id="IPR043926">
    <property type="entry name" value="ABCG_dom"/>
</dbReference>
<keyword evidence="5" id="KW-0067">ATP-binding</keyword>
<feature type="transmembrane region" description="Helical" evidence="9">
    <location>
        <begin position="883"/>
        <end position="903"/>
    </location>
</feature>
<evidence type="ECO:0000256" key="6">
    <source>
        <dbReference type="ARBA" id="ARBA00022989"/>
    </source>
</evidence>
<feature type="transmembrane region" description="Helical" evidence="9">
    <location>
        <begin position="786"/>
        <end position="806"/>
    </location>
</feature>
<dbReference type="GO" id="GO:0016887">
    <property type="term" value="F:ATP hydrolysis activity"/>
    <property type="evidence" value="ECO:0007669"/>
    <property type="project" value="InterPro"/>
</dbReference>
<feature type="region of interest" description="Disordered" evidence="8">
    <location>
        <begin position="1"/>
        <end position="174"/>
    </location>
</feature>
<evidence type="ECO:0000256" key="8">
    <source>
        <dbReference type="SAM" id="MobiDB-lite"/>
    </source>
</evidence>
<evidence type="ECO:0000256" key="1">
    <source>
        <dbReference type="ARBA" id="ARBA00004141"/>
    </source>
</evidence>
<feature type="transmembrane region" description="Helical" evidence="9">
    <location>
        <begin position="756"/>
        <end position="780"/>
    </location>
</feature>
<dbReference type="SMART" id="SM00382">
    <property type="entry name" value="AAA"/>
    <property type="match status" value="1"/>
</dbReference>
<dbReference type="InterPro" id="IPR050352">
    <property type="entry name" value="ABCG_transporters"/>
</dbReference>
<keyword evidence="4" id="KW-0547">Nucleotide-binding</keyword>
<dbReference type="OrthoDB" id="184675at2759"/>
<feature type="compositionally biased region" description="Pro residues" evidence="8">
    <location>
        <begin position="53"/>
        <end position="63"/>
    </location>
</feature>
<feature type="region of interest" description="Disordered" evidence="8">
    <location>
        <begin position="196"/>
        <end position="219"/>
    </location>
</feature>
<dbReference type="PANTHER" id="PTHR48041">
    <property type="entry name" value="ABC TRANSPORTER G FAMILY MEMBER 28"/>
    <property type="match status" value="1"/>
</dbReference>
<evidence type="ECO:0000259" key="10">
    <source>
        <dbReference type="PROSITE" id="PS50893"/>
    </source>
</evidence>
<dbReference type="OMA" id="LPCPKTY"/>
<keyword evidence="12" id="KW-1185">Reference proteome</keyword>
<feature type="transmembrane region" description="Helical" evidence="9">
    <location>
        <begin position="678"/>
        <end position="701"/>
    </location>
</feature>
<dbReference type="GO" id="GO:0016020">
    <property type="term" value="C:membrane"/>
    <property type="evidence" value="ECO:0007669"/>
    <property type="project" value="UniProtKB-SubCell"/>
</dbReference>
<dbReference type="PANTHER" id="PTHR48041:SF139">
    <property type="entry name" value="PROTEIN SCARLET"/>
    <property type="match status" value="1"/>
</dbReference>
<dbReference type="InterPro" id="IPR027417">
    <property type="entry name" value="P-loop_NTPase"/>
</dbReference>
<evidence type="ECO:0000313" key="12">
    <source>
        <dbReference type="Proteomes" id="UP000030693"/>
    </source>
</evidence>
<keyword evidence="2" id="KW-0813">Transport</keyword>
<reference evidence="11" key="1">
    <citation type="submission" date="2013-04" db="EMBL/GenBank/DDBJ databases">
        <title>The Genome Sequence of Fonticula alba ATCC 38817.</title>
        <authorList>
            <consortium name="The Broad Institute Genomics Platform"/>
            <person name="Russ C."/>
            <person name="Cuomo C."/>
            <person name="Burger G."/>
            <person name="Gray M.W."/>
            <person name="Holland P.W.H."/>
            <person name="King N."/>
            <person name="Lang F.B.F."/>
            <person name="Roger A.J."/>
            <person name="Ruiz-Trillo I."/>
            <person name="Brown M."/>
            <person name="Walker B."/>
            <person name="Young S."/>
            <person name="Zeng Q."/>
            <person name="Gargeya S."/>
            <person name="Fitzgerald M."/>
            <person name="Haas B."/>
            <person name="Abouelleil A."/>
            <person name="Allen A.W."/>
            <person name="Alvarado L."/>
            <person name="Arachchi H.M."/>
            <person name="Berlin A.M."/>
            <person name="Chapman S.B."/>
            <person name="Gainer-Dewar J."/>
            <person name="Goldberg J."/>
            <person name="Griggs A."/>
            <person name="Gujja S."/>
            <person name="Hansen M."/>
            <person name="Howarth C."/>
            <person name="Imamovic A."/>
            <person name="Ireland A."/>
            <person name="Larimer J."/>
            <person name="McCowan C."/>
            <person name="Murphy C."/>
            <person name="Pearson M."/>
            <person name="Poon T.W."/>
            <person name="Priest M."/>
            <person name="Roberts A."/>
            <person name="Saif S."/>
            <person name="Shea T."/>
            <person name="Sisk P."/>
            <person name="Sykes S."/>
            <person name="Wortman J."/>
            <person name="Nusbaum C."/>
            <person name="Birren B."/>
        </authorList>
    </citation>
    <scope>NUCLEOTIDE SEQUENCE [LARGE SCALE GENOMIC DNA]</scope>
    <source>
        <strain evidence="11">ATCC 38817</strain>
    </source>
</reference>
<evidence type="ECO:0000256" key="7">
    <source>
        <dbReference type="ARBA" id="ARBA00023136"/>
    </source>
</evidence>
<dbReference type="EMBL" id="KB932212">
    <property type="protein sequence ID" value="KCV67837.1"/>
    <property type="molecule type" value="Genomic_DNA"/>
</dbReference>
<dbReference type="Pfam" id="PF19055">
    <property type="entry name" value="ABC2_membrane_7"/>
    <property type="match status" value="1"/>
</dbReference>
<protein>
    <recommendedName>
        <fullName evidence="10">ABC transporter domain-containing protein</fullName>
    </recommendedName>
</protein>
<dbReference type="RefSeq" id="XP_009497657.1">
    <property type="nucleotide sequence ID" value="XM_009499382.1"/>
</dbReference>
<organism evidence="11">
    <name type="scientific">Fonticula alba</name>
    <name type="common">Slime mold</name>
    <dbReference type="NCBI Taxonomy" id="691883"/>
    <lineage>
        <taxon>Eukaryota</taxon>
        <taxon>Rotosphaerida</taxon>
        <taxon>Fonticulaceae</taxon>
        <taxon>Fonticula</taxon>
    </lineage>
</organism>
<dbReference type="Pfam" id="PF00005">
    <property type="entry name" value="ABC_tran"/>
    <property type="match status" value="1"/>
</dbReference>
<dbReference type="SUPFAM" id="SSF52540">
    <property type="entry name" value="P-loop containing nucleoside triphosphate hydrolases"/>
    <property type="match status" value="1"/>
</dbReference>
<keyword evidence="3 9" id="KW-0812">Transmembrane</keyword>
<keyword evidence="7 9" id="KW-0472">Membrane</keyword>
<evidence type="ECO:0000313" key="11">
    <source>
        <dbReference type="EMBL" id="KCV67837.1"/>
    </source>
</evidence>
<dbReference type="GO" id="GO:0140359">
    <property type="term" value="F:ABC-type transporter activity"/>
    <property type="evidence" value="ECO:0007669"/>
    <property type="project" value="InterPro"/>
</dbReference>
<evidence type="ECO:0000256" key="3">
    <source>
        <dbReference type="ARBA" id="ARBA00022692"/>
    </source>
</evidence>
<dbReference type="CDD" id="cd03213">
    <property type="entry name" value="ABCG_EPDR"/>
    <property type="match status" value="1"/>
</dbReference>
<feature type="compositionally biased region" description="Gly residues" evidence="8">
    <location>
        <begin position="208"/>
        <end position="219"/>
    </location>
</feature>
<dbReference type="Proteomes" id="UP000030693">
    <property type="component" value="Unassembled WGS sequence"/>
</dbReference>
<dbReference type="AlphaFoldDB" id="A0A058Z2T7"/>